<gene>
    <name evidence="1" type="ORF">CR205_04590</name>
</gene>
<keyword evidence="2" id="KW-1185">Reference proteome</keyword>
<dbReference type="AlphaFoldDB" id="A0A2W0HAP3"/>
<sequence>MYVKKAKLVILFSAILLIFVSATYVGTIHFASADDAETKTLPTYPDDIMEQVRKSLGGNKHDPSYDQEIMALPKAKVMDLYFDARGRTKGLGPELRETVLMIFGVNLDAISAMENSGVSIFSKGMWITQQPHDLFELRSGPDDVDVKISVTDFFREVTEEDFPADLGKTLEEMDFEYLDDEDAWYFVNPSEEPIADEDKHPIMGAILNTIKEDYSQYLNNN</sequence>
<organism evidence="1 2">
    <name type="scientific">Alteribacter lacisalsi</name>
    <dbReference type="NCBI Taxonomy" id="2045244"/>
    <lineage>
        <taxon>Bacteria</taxon>
        <taxon>Bacillati</taxon>
        <taxon>Bacillota</taxon>
        <taxon>Bacilli</taxon>
        <taxon>Bacillales</taxon>
        <taxon>Bacillaceae</taxon>
        <taxon>Alteribacter</taxon>
    </lineage>
</organism>
<evidence type="ECO:0000313" key="1">
    <source>
        <dbReference type="EMBL" id="PYZ97876.1"/>
    </source>
</evidence>
<comment type="caution">
    <text evidence="1">The sequence shown here is derived from an EMBL/GenBank/DDBJ whole genome shotgun (WGS) entry which is preliminary data.</text>
</comment>
<reference evidence="1 2" key="1">
    <citation type="submission" date="2017-10" db="EMBL/GenBank/DDBJ databases">
        <title>Bacillus sp. nov., a halophilic bacterium isolated from a Yangshapao Lake.</title>
        <authorList>
            <person name="Wang H."/>
        </authorList>
    </citation>
    <scope>NUCLEOTIDE SEQUENCE [LARGE SCALE GENOMIC DNA]</scope>
    <source>
        <strain evidence="1 2">YSP-3</strain>
    </source>
</reference>
<protein>
    <submittedName>
        <fullName evidence="1">Uncharacterized protein</fullName>
    </submittedName>
</protein>
<proteinExistence type="predicted"/>
<accession>A0A2W0HAP3</accession>
<dbReference type="Proteomes" id="UP000248066">
    <property type="component" value="Unassembled WGS sequence"/>
</dbReference>
<evidence type="ECO:0000313" key="2">
    <source>
        <dbReference type="Proteomes" id="UP000248066"/>
    </source>
</evidence>
<dbReference type="EMBL" id="PDOF01000001">
    <property type="protein sequence ID" value="PYZ97876.1"/>
    <property type="molecule type" value="Genomic_DNA"/>
</dbReference>
<name>A0A2W0HAP3_9BACI</name>
<dbReference type="RefSeq" id="WP_110517399.1">
    <property type="nucleotide sequence ID" value="NZ_PDOF01000001.1"/>
</dbReference>
<dbReference type="OrthoDB" id="2573403at2"/>